<sequence length="223" mass="22573">MRHAIAFLHTAQAHVPTFERLLGEAAPGLSARHVVRDDLLADARAVGVCDPALVARVHAAMQEAASGGAKVVACTCSTIGGIAEQTPVHGRFKALRIDRAMADRAVRTGPRVLVAAALQSTLAPTVNLVLSAASDAGVRVAPEQLLIADAWPHFEAGDIARYAETLATAIRKAAGSADVVVLAQASMAPATALLADLGIDVLSSPALGVAHVAAAAAAAAIPT</sequence>
<proteinExistence type="predicted"/>
<name>A0AA91DMM4_VARPD</name>
<reference evidence="1 2" key="1">
    <citation type="submission" date="2016-03" db="EMBL/GenBank/DDBJ databases">
        <title>Genome sequence of Variovorax paradoxus KB5.</title>
        <authorList>
            <person name="Jeong H."/>
            <person name="Hong C.E."/>
            <person name="Jo S.H."/>
            <person name="Park J.M."/>
        </authorList>
    </citation>
    <scope>NUCLEOTIDE SEQUENCE [LARGE SCALE GENOMIC DNA]</scope>
    <source>
        <strain evidence="1 2">KB5</strain>
    </source>
</reference>
<dbReference type="AlphaFoldDB" id="A0AA91DMM4"/>
<dbReference type="RefSeq" id="WP_081269393.1">
    <property type="nucleotide sequence ID" value="NZ_LVHG01000057.1"/>
</dbReference>
<gene>
    <name evidence="1" type="ORF">A3K87_21800</name>
</gene>
<accession>A0AA91DMM4</accession>
<dbReference type="Proteomes" id="UP000077852">
    <property type="component" value="Unassembled WGS sequence"/>
</dbReference>
<dbReference type="EMBL" id="LVHG01000057">
    <property type="protein sequence ID" value="OAK61140.1"/>
    <property type="molecule type" value="Genomic_DNA"/>
</dbReference>
<organism evidence="1 2">
    <name type="scientific">Variovorax paradoxus</name>
    <dbReference type="NCBI Taxonomy" id="34073"/>
    <lineage>
        <taxon>Bacteria</taxon>
        <taxon>Pseudomonadati</taxon>
        <taxon>Pseudomonadota</taxon>
        <taxon>Betaproteobacteria</taxon>
        <taxon>Burkholderiales</taxon>
        <taxon>Comamonadaceae</taxon>
        <taxon>Variovorax</taxon>
    </lineage>
</organism>
<comment type="caution">
    <text evidence="1">The sequence shown here is derived from an EMBL/GenBank/DDBJ whole genome shotgun (WGS) entry which is preliminary data.</text>
</comment>
<evidence type="ECO:0000313" key="1">
    <source>
        <dbReference type="EMBL" id="OAK61140.1"/>
    </source>
</evidence>
<protein>
    <submittedName>
        <fullName evidence="1">Asp/Glu/hydantoin racemase</fullName>
    </submittedName>
</protein>
<evidence type="ECO:0000313" key="2">
    <source>
        <dbReference type="Proteomes" id="UP000077852"/>
    </source>
</evidence>